<feature type="chain" id="PRO_5027828159" evidence="2">
    <location>
        <begin position="24"/>
        <end position="347"/>
    </location>
</feature>
<protein>
    <submittedName>
        <fullName evidence="4">Uncharacterized protein LOC115225117 isoform X1</fullName>
    </submittedName>
</protein>
<evidence type="ECO:0000256" key="1">
    <source>
        <dbReference type="SAM" id="MobiDB-lite"/>
    </source>
</evidence>
<organism evidence="3 4">
    <name type="scientific">Octopus sinensis</name>
    <name type="common">East Asian common octopus</name>
    <dbReference type="NCBI Taxonomy" id="2607531"/>
    <lineage>
        <taxon>Eukaryota</taxon>
        <taxon>Metazoa</taxon>
        <taxon>Spiralia</taxon>
        <taxon>Lophotrochozoa</taxon>
        <taxon>Mollusca</taxon>
        <taxon>Cephalopoda</taxon>
        <taxon>Coleoidea</taxon>
        <taxon>Octopodiformes</taxon>
        <taxon>Octopoda</taxon>
        <taxon>Incirrata</taxon>
        <taxon>Octopodidae</taxon>
        <taxon>Octopus</taxon>
    </lineage>
</organism>
<reference evidence="4" key="1">
    <citation type="submission" date="2025-08" db="UniProtKB">
        <authorList>
            <consortium name="RefSeq"/>
        </authorList>
    </citation>
    <scope>IDENTIFICATION</scope>
</reference>
<feature type="compositionally biased region" description="Polar residues" evidence="1">
    <location>
        <begin position="113"/>
        <end position="140"/>
    </location>
</feature>
<dbReference type="RefSeq" id="XP_029651927.1">
    <property type="nucleotide sequence ID" value="XM_029796067.2"/>
</dbReference>
<gene>
    <name evidence="4" type="primary">LOC115225117</name>
</gene>
<sequence length="347" mass="39191">MGTNWKYHLLLFFLKVTFWVTYGKRWNLPFDSKSGIIHINITCKDNTVLAVKNLKWCRAYTENPTTIPQVVTNISSNVNVTNATDSNITQTTPVTVLSTTSSNISSTNIPNSHQSTYDVTSYTTSPLSQNTTEESLTSLPPSNPPDVCTYGCRDGYTDVCTIQESIVVNCSDTSYCNFTTYLNTSNSLYSNITNLELYGQCIYEEHRLEICEKNKLEGTIIFLHEPLKSLNNFTCSCTATSNDRLQIKVMNVVTNKTVNASKEEITNFLKLNDIPVTKTGLLNFTSNNMVNMTFHKEINEPYQIWLEISSEELHKVSVECTEIPKEPPEVISKKKVMKYDAEFFTGT</sequence>
<evidence type="ECO:0000313" key="3">
    <source>
        <dbReference type="Proteomes" id="UP000515154"/>
    </source>
</evidence>
<keyword evidence="3" id="KW-1185">Reference proteome</keyword>
<feature type="region of interest" description="Disordered" evidence="1">
    <location>
        <begin position="110"/>
        <end position="141"/>
    </location>
</feature>
<evidence type="ECO:0000256" key="2">
    <source>
        <dbReference type="SAM" id="SignalP"/>
    </source>
</evidence>
<dbReference type="AlphaFoldDB" id="A0A6P7TRE4"/>
<feature type="signal peptide" evidence="2">
    <location>
        <begin position="1"/>
        <end position="23"/>
    </location>
</feature>
<evidence type="ECO:0000313" key="4">
    <source>
        <dbReference type="RefSeq" id="XP_029651927.1"/>
    </source>
</evidence>
<dbReference type="Proteomes" id="UP000515154">
    <property type="component" value="Linkage group LG2"/>
</dbReference>
<accession>A0A6P7TRE4</accession>
<proteinExistence type="predicted"/>
<dbReference type="KEGG" id="osn:115225117"/>
<name>A0A6P7TRE4_9MOLL</name>
<keyword evidence="2" id="KW-0732">Signal</keyword>